<evidence type="ECO:0000313" key="2">
    <source>
        <dbReference type="Proteomes" id="UP000318741"/>
    </source>
</evidence>
<organism evidence="1 2">
    <name type="scientific">Alienimonas californiensis</name>
    <dbReference type="NCBI Taxonomy" id="2527989"/>
    <lineage>
        <taxon>Bacteria</taxon>
        <taxon>Pseudomonadati</taxon>
        <taxon>Planctomycetota</taxon>
        <taxon>Planctomycetia</taxon>
        <taxon>Planctomycetales</taxon>
        <taxon>Planctomycetaceae</taxon>
        <taxon>Alienimonas</taxon>
    </lineage>
</organism>
<keyword evidence="2" id="KW-1185">Reference proteome</keyword>
<dbReference type="KEGG" id="acaf:CA12_06990"/>
<dbReference type="Proteomes" id="UP000318741">
    <property type="component" value="Chromosome"/>
</dbReference>
<dbReference type="EMBL" id="CP036265">
    <property type="protein sequence ID" value="QDT14623.1"/>
    <property type="molecule type" value="Genomic_DNA"/>
</dbReference>
<dbReference type="RefSeq" id="WP_145357502.1">
    <property type="nucleotide sequence ID" value="NZ_CP036265.1"/>
</dbReference>
<protein>
    <submittedName>
        <fullName evidence="1">Uncharacterized protein</fullName>
    </submittedName>
</protein>
<proteinExistence type="predicted"/>
<reference evidence="1 2" key="1">
    <citation type="submission" date="2019-02" db="EMBL/GenBank/DDBJ databases">
        <title>Deep-cultivation of Planctomycetes and their phenomic and genomic characterization uncovers novel biology.</title>
        <authorList>
            <person name="Wiegand S."/>
            <person name="Jogler M."/>
            <person name="Boedeker C."/>
            <person name="Pinto D."/>
            <person name="Vollmers J."/>
            <person name="Rivas-Marin E."/>
            <person name="Kohn T."/>
            <person name="Peeters S.H."/>
            <person name="Heuer A."/>
            <person name="Rast P."/>
            <person name="Oberbeckmann S."/>
            <person name="Bunk B."/>
            <person name="Jeske O."/>
            <person name="Meyerdierks A."/>
            <person name="Storesund J.E."/>
            <person name="Kallscheuer N."/>
            <person name="Luecker S."/>
            <person name="Lage O.M."/>
            <person name="Pohl T."/>
            <person name="Merkel B.J."/>
            <person name="Hornburger P."/>
            <person name="Mueller R.-W."/>
            <person name="Bruemmer F."/>
            <person name="Labrenz M."/>
            <person name="Spormann A.M."/>
            <person name="Op den Camp H."/>
            <person name="Overmann J."/>
            <person name="Amann R."/>
            <person name="Jetten M.S.M."/>
            <person name="Mascher T."/>
            <person name="Medema M.H."/>
            <person name="Devos D.P."/>
            <person name="Kaster A.-K."/>
            <person name="Ovreas L."/>
            <person name="Rohde M."/>
            <person name="Galperin M.Y."/>
            <person name="Jogler C."/>
        </authorList>
    </citation>
    <scope>NUCLEOTIDE SEQUENCE [LARGE SCALE GENOMIC DNA]</scope>
    <source>
        <strain evidence="1 2">CA12</strain>
    </source>
</reference>
<evidence type="ECO:0000313" key="1">
    <source>
        <dbReference type="EMBL" id="QDT14623.1"/>
    </source>
</evidence>
<sequence>MNYSTLLNHITPAEIAAVADAADPDTHAHLDDGWNPPPIGELDHFVLVPDPVAWAPSESTRLDATLTALKTLTRPKRRELSAVMAIGMLGGSTETMAATVRAFRDGRAGCAEVDYLVGKWPLSEYLRRGLAALGLE</sequence>
<gene>
    <name evidence="1" type="ORF">CA12_06990</name>
</gene>
<name>A0A517P5G8_9PLAN</name>
<dbReference type="AlphaFoldDB" id="A0A517P5G8"/>
<accession>A0A517P5G8</accession>